<accession>A0A6S6QQC0</accession>
<proteinExistence type="predicted"/>
<dbReference type="Proteomes" id="UP000515317">
    <property type="component" value="Chromosome"/>
</dbReference>
<evidence type="ECO:0000313" key="2">
    <source>
        <dbReference type="Proteomes" id="UP000515317"/>
    </source>
</evidence>
<protein>
    <submittedName>
        <fullName evidence="1">4,5-dihydroxyphthalate decarboxylase</fullName>
    </submittedName>
</protein>
<organism evidence="1 2">
    <name type="scientific">Terrihabitans soli</name>
    <dbReference type="NCBI Taxonomy" id="708113"/>
    <lineage>
        <taxon>Bacteria</taxon>
        <taxon>Pseudomonadati</taxon>
        <taxon>Pseudomonadota</taxon>
        <taxon>Alphaproteobacteria</taxon>
        <taxon>Hyphomicrobiales</taxon>
        <taxon>Terrihabitans</taxon>
    </lineage>
</organism>
<gene>
    <name evidence="1" type="ORF">IZ6_06900</name>
</gene>
<keyword evidence="2" id="KW-1185">Reference proteome</keyword>
<name>A0A6S6QQC0_9HYPH</name>
<reference evidence="1 2" key="1">
    <citation type="submission" date="2020-08" db="EMBL/GenBank/DDBJ databases">
        <title>Genome sequence of Rhizobiales bacterium strain IZ6.</title>
        <authorList>
            <person name="Nakai R."/>
            <person name="Naganuma T."/>
        </authorList>
    </citation>
    <scope>NUCLEOTIDE SEQUENCE [LARGE SCALE GENOMIC DNA]</scope>
    <source>
        <strain evidence="1 2">IZ6</strain>
    </source>
</reference>
<sequence>MTTMLGKKHSDVQESKKLALTLACTHTDRSSPLLDGRIKVPGVEIVPLPGQTQEIFRRVLTEEAFDIAEMSMGTHIVQSARGADAYVAIPVFLSRAFRHASIFIRTDRGIEKPQDLRGKKIGIEQFQQTIGLWVRGILADSFGVKTADMAWRTGGLEQPGGGERLKIAPPPGVDLQQIPADATLNGMLVSGELDAVIATRIPSSYQQGNPVIGRLFPDYQRAEIAYFKQTRAFPIMHCVVVRRRLVEENPALAADLFQAFVKAKAHALSEMVHTNIPRVTLPWIHEHYSETRALMGDHLWAYGLPASRHELEMMLRYALSDGLIDRKLRPEDLFHPSTHDLKDH</sequence>
<dbReference type="KEGG" id="tso:IZ6_06900"/>
<dbReference type="Gene3D" id="3.40.190.10">
    <property type="entry name" value="Periplasmic binding protein-like II"/>
    <property type="match status" value="1"/>
</dbReference>
<evidence type="ECO:0000313" key="1">
    <source>
        <dbReference type="EMBL" id="BCJ89955.1"/>
    </source>
</evidence>
<dbReference type="RefSeq" id="WP_222876624.1">
    <property type="nucleotide sequence ID" value="NZ_AP023361.1"/>
</dbReference>
<dbReference type="EMBL" id="AP023361">
    <property type="protein sequence ID" value="BCJ89955.1"/>
    <property type="molecule type" value="Genomic_DNA"/>
</dbReference>
<dbReference type="AlphaFoldDB" id="A0A6S6QQC0"/>
<dbReference type="SUPFAM" id="SSF53850">
    <property type="entry name" value="Periplasmic binding protein-like II"/>
    <property type="match status" value="1"/>
</dbReference>